<sequence length="431" mass="46122">MGQTFTGLLRAVRARTGQGGGGTARPEPTAALRLCGDYLAGLAASGPMSDARQTRLVSAIGGLTTACGTDGDELFDALLRTGQRALEAGGETETRLALDIAVEATGLRSRSKGAWRLRGSALDALGRRDEAVEAYERHLALQQNPAAAEDIVRRIATLKDLEACLHEAAGLLPEADGTRLRALHNAPAGQARTAFAEVVRRHTAEGGGLADPGVRRLTTLYAAHRRLLDRDRMADPLLGGAEPLGVTALRRLVAGRSVCLVAGAPRIADEERVPGSALGKLIDGYDLVVRCDNLPAAGPRTDLHAVTLRGDTPWTGPVWNRRAGTRLVFGDPLPHWRRSLRARLVAGAQDRVGDASLRHPLDDPALLGEDGWGPRTGTAFTVLRLLDFLDAADRLDLIGFGLPGQLLPREREWVTARATHEDETEMRTTLR</sequence>
<evidence type="ECO:0000313" key="2">
    <source>
        <dbReference type="EMBL" id="MFC5169562.1"/>
    </source>
</evidence>
<dbReference type="Gene3D" id="1.25.40.10">
    <property type="entry name" value="Tetratricopeptide repeat domain"/>
    <property type="match status" value="1"/>
</dbReference>
<dbReference type="InterPro" id="IPR011990">
    <property type="entry name" value="TPR-like_helical_dom_sf"/>
</dbReference>
<gene>
    <name evidence="2" type="ORF">ACFPRK_02940</name>
</gene>
<accession>A0ABW0AXA3</accession>
<dbReference type="RefSeq" id="WP_065848140.1">
    <property type="nucleotide sequence ID" value="NZ_JBHSKI010000001.1"/>
</dbReference>
<name>A0ABW0AXA3_9ACTN</name>
<keyword evidence="3" id="KW-1185">Reference proteome</keyword>
<dbReference type="InterPro" id="IPR019734">
    <property type="entry name" value="TPR_rpt"/>
</dbReference>
<evidence type="ECO:0000256" key="1">
    <source>
        <dbReference type="PROSITE-ProRule" id="PRU00339"/>
    </source>
</evidence>
<evidence type="ECO:0000313" key="3">
    <source>
        <dbReference type="Proteomes" id="UP001596208"/>
    </source>
</evidence>
<comment type="caution">
    <text evidence="2">The sequence shown here is derived from an EMBL/GenBank/DDBJ whole genome shotgun (WGS) entry which is preliminary data.</text>
</comment>
<protein>
    <submittedName>
        <fullName evidence="2">Tetratricopeptide repeat protein</fullName>
    </submittedName>
</protein>
<dbReference type="EMBL" id="JBHSKI010000001">
    <property type="protein sequence ID" value="MFC5169562.1"/>
    <property type="molecule type" value="Genomic_DNA"/>
</dbReference>
<dbReference type="Proteomes" id="UP001596208">
    <property type="component" value="Unassembled WGS sequence"/>
</dbReference>
<dbReference type="PROSITE" id="PS50005">
    <property type="entry name" value="TPR"/>
    <property type="match status" value="1"/>
</dbReference>
<reference evidence="3" key="1">
    <citation type="journal article" date="2019" name="Int. J. Syst. Evol. Microbiol.">
        <title>The Global Catalogue of Microorganisms (GCM) 10K type strain sequencing project: providing services to taxonomists for standard genome sequencing and annotation.</title>
        <authorList>
            <consortium name="The Broad Institute Genomics Platform"/>
            <consortium name="The Broad Institute Genome Sequencing Center for Infectious Disease"/>
            <person name="Wu L."/>
            <person name="Ma J."/>
        </authorList>
    </citation>
    <scope>NUCLEOTIDE SEQUENCE [LARGE SCALE GENOMIC DNA]</scope>
    <source>
        <strain evidence="3">CGMCC 4.1721</strain>
    </source>
</reference>
<keyword evidence="1" id="KW-0802">TPR repeat</keyword>
<dbReference type="SUPFAM" id="SSF48452">
    <property type="entry name" value="TPR-like"/>
    <property type="match status" value="1"/>
</dbReference>
<feature type="repeat" description="TPR" evidence="1">
    <location>
        <begin position="112"/>
        <end position="145"/>
    </location>
</feature>
<proteinExistence type="predicted"/>
<organism evidence="2 3">
    <name type="scientific">Streptomyces mutomycini</name>
    <dbReference type="NCBI Taxonomy" id="284036"/>
    <lineage>
        <taxon>Bacteria</taxon>
        <taxon>Bacillati</taxon>
        <taxon>Actinomycetota</taxon>
        <taxon>Actinomycetes</taxon>
        <taxon>Kitasatosporales</taxon>
        <taxon>Streptomycetaceae</taxon>
        <taxon>Streptomyces</taxon>
    </lineage>
</organism>